<dbReference type="PANTHER" id="PTHR10553:SF5">
    <property type="entry name" value="U6 SNRNA-ASSOCIATED SM-LIKE PROTEIN LSM7"/>
    <property type="match status" value="1"/>
</dbReference>
<evidence type="ECO:0000256" key="5">
    <source>
        <dbReference type="ARBA" id="ARBA00022884"/>
    </source>
</evidence>
<dbReference type="InterPro" id="IPR017132">
    <property type="entry name" value="Lsm7"/>
</dbReference>
<sequence length="156" mass="16662">MSDRGHQRGGRGGGGSRGTSLSIPRPRRAPELKDLTEVARCDHRGGRGGGRGGGSHTGGERERPKKENILDLGKYMDKQITVKFTGGREVTGTLKGYDALMNLVLDDVSEVLHDDEGNTSTRPLGLVVARGTLLVLVSPVDGSEEIQNPFVQAEES</sequence>
<accession>A0AAD9T088</accession>
<feature type="domain" description="Sm" evidence="10">
    <location>
        <begin position="67"/>
        <end position="143"/>
    </location>
</feature>
<evidence type="ECO:0000256" key="2">
    <source>
        <dbReference type="ARBA" id="ARBA00006850"/>
    </source>
</evidence>
<dbReference type="FunFam" id="2.30.30.100:FF:000043">
    <property type="entry name" value="U6 snRNA-associated Sm-like protein LSm7"/>
    <property type="match status" value="1"/>
</dbReference>
<dbReference type="CDD" id="cd01729">
    <property type="entry name" value="LSm7"/>
    <property type="match status" value="1"/>
</dbReference>
<dbReference type="Pfam" id="PF01423">
    <property type="entry name" value="LSM"/>
    <property type="match status" value="1"/>
</dbReference>
<organism evidence="11 12">
    <name type="scientific">Diplocarpon rosae</name>
    <dbReference type="NCBI Taxonomy" id="946125"/>
    <lineage>
        <taxon>Eukaryota</taxon>
        <taxon>Fungi</taxon>
        <taxon>Dikarya</taxon>
        <taxon>Ascomycota</taxon>
        <taxon>Pezizomycotina</taxon>
        <taxon>Leotiomycetes</taxon>
        <taxon>Helotiales</taxon>
        <taxon>Drepanopezizaceae</taxon>
        <taxon>Diplocarpon</taxon>
    </lineage>
</organism>
<dbReference type="GO" id="GO:0097526">
    <property type="term" value="C:spliceosomal tri-snRNP complex"/>
    <property type="evidence" value="ECO:0007669"/>
    <property type="project" value="TreeGrafter"/>
</dbReference>
<keyword evidence="3" id="KW-0507">mRNA processing</keyword>
<dbReference type="SMART" id="SM00651">
    <property type="entry name" value="Sm"/>
    <property type="match status" value="1"/>
</dbReference>
<keyword evidence="8" id="KW-0687">Ribonucleoprotein</keyword>
<dbReference type="SUPFAM" id="SSF50182">
    <property type="entry name" value="Sm-like ribonucleoproteins"/>
    <property type="match status" value="1"/>
</dbReference>
<keyword evidence="12" id="KW-1185">Reference proteome</keyword>
<evidence type="ECO:0000259" key="10">
    <source>
        <dbReference type="PROSITE" id="PS52002"/>
    </source>
</evidence>
<evidence type="ECO:0000256" key="7">
    <source>
        <dbReference type="ARBA" id="ARBA00023242"/>
    </source>
</evidence>
<protein>
    <recommendedName>
        <fullName evidence="10">Sm domain-containing protein</fullName>
    </recommendedName>
</protein>
<evidence type="ECO:0000256" key="8">
    <source>
        <dbReference type="ARBA" id="ARBA00023274"/>
    </source>
</evidence>
<comment type="subcellular location">
    <subcellularLocation>
        <location evidence="1">Nucleus</location>
    </subcellularLocation>
</comment>
<proteinExistence type="inferred from homology"/>
<dbReference type="Gene3D" id="2.30.30.100">
    <property type="match status" value="1"/>
</dbReference>
<evidence type="ECO:0000313" key="12">
    <source>
        <dbReference type="Proteomes" id="UP001285354"/>
    </source>
</evidence>
<comment type="caution">
    <text evidence="11">The sequence shown here is derived from an EMBL/GenBank/DDBJ whole genome shotgun (WGS) entry which is preliminary data.</text>
</comment>
<keyword evidence="5" id="KW-0694">RNA-binding</keyword>
<dbReference type="GO" id="GO:0000398">
    <property type="term" value="P:mRNA splicing, via spliceosome"/>
    <property type="evidence" value="ECO:0007669"/>
    <property type="project" value="InterPro"/>
</dbReference>
<keyword evidence="4" id="KW-0747">Spliceosome</keyword>
<dbReference type="EMBL" id="JAUBYV010000005">
    <property type="protein sequence ID" value="KAK2626443.1"/>
    <property type="molecule type" value="Genomic_DNA"/>
</dbReference>
<feature type="region of interest" description="Disordered" evidence="9">
    <location>
        <begin position="1"/>
        <end position="67"/>
    </location>
</feature>
<dbReference type="InterPro" id="IPR047575">
    <property type="entry name" value="Sm"/>
</dbReference>
<feature type="compositionally biased region" description="Basic and acidic residues" evidence="9">
    <location>
        <begin position="28"/>
        <end position="45"/>
    </location>
</feature>
<gene>
    <name evidence="11" type="ORF">QTJ16_003618</name>
</gene>
<dbReference type="AlphaFoldDB" id="A0AAD9T088"/>
<keyword evidence="7" id="KW-0539">Nucleus</keyword>
<comment type="similarity">
    <text evidence="2">Belongs to the snRNP Sm proteins family.</text>
</comment>
<evidence type="ECO:0000256" key="9">
    <source>
        <dbReference type="SAM" id="MobiDB-lite"/>
    </source>
</evidence>
<keyword evidence="6" id="KW-0508">mRNA splicing</keyword>
<evidence type="ECO:0000256" key="1">
    <source>
        <dbReference type="ARBA" id="ARBA00004123"/>
    </source>
</evidence>
<evidence type="ECO:0000313" key="11">
    <source>
        <dbReference type="EMBL" id="KAK2626443.1"/>
    </source>
</evidence>
<dbReference type="GO" id="GO:1990726">
    <property type="term" value="C:Lsm1-7-Pat1 complex"/>
    <property type="evidence" value="ECO:0007669"/>
    <property type="project" value="TreeGrafter"/>
</dbReference>
<name>A0AAD9T088_9HELO</name>
<reference evidence="11" key="1">
    <citation type="submission" date="2023-06" db="EMBL/GenBank/DDBJ databases">
        <title>Draft genome of Marssonina rosae.</title>
        <authorList>
            <person name="Cheng Q."/>
        </authorList>
    </citation>
    <scope>NUCLEOTIDE SEQUENCE</scope>
    <source>
        <strain evidence="11">R4</strain>
    </source>
</reference>
<dbReference type="GO" id="GO:0071013">
    <property type="term" value="C:catalytic step 2 spliceosome"/>
    <property type="evidence" value="ECO:0007669"/>
    <property type="project" value="TreeGrafter"/>
</dbReference>
<feature type="compositionally biased region" description="Basic and acidic residues" evidence="9">
    <location>
        <begin position="58"/>
        <end position="67"/>
    </location>
</feature>
<dbReference type="GO" id="GO:0005688">
    <property type="term" value="C:U6 snRNP"/>
    <property type="evidence" value="ECO:0007669"/>
    <property type="project" value="TreeGrafter"/>
</dbReference>
<dbReference type="GO" id="GO:0003723">
    <property type="term" value="F:RNA binding"/>
    <property type="evidence" value="ECO:0007669"/>
    <property type="project" value="UniProtKB-KW"/>
</dbReference>
<dbReference type="PROSITE" id="PS52002">
    <property type="entry name" value="SM"/>
    <property type="match status" value="1"/>
</dbReference>
<dbReference type="GO" id="GO:0071004">
    <property type="term" value="C:U2-type prespliceosome"/>
    <property type="evidence" value="ECO:0007669"/>
    <property type="project" value="TreeGrafter"/>
</dbReference>
<evidence type="ECO:0000256" key="6">
    <source>
        <dbReference type="ARBA" id="ARBA00023187"/>
    </source>
</evidence>
<dbReference type="InterPro" id="IPR044641">
    <property type="entry name" value="Lsm7/SmG-like"/>
</dbReference>
<dbReference type="InterPro" id="IPR010920">
    <property type="entry name" value="LSM_dom_sf"/>
</dbReference>
<feature type="compositionally biased region" description="Gly residues" evidence="9">
    <location>
        <begin position="47"/>
        <end position="57"/>
    </location>
</feature>
<dbReference type="PANTHER" id="PTHR10553">
    <property type="entry name" value="SMALL NUCLEAR RIBONUCLEOPROTEIN"/>
    <property type="match status" value="1"/>
</dbReference>
<dbReference type="Proteomes" id="UP001285354">
    <property type="component" value="Unassembled WGS sequence"/>
</dbReference>
<dbReference type="GO" id="GO:0000956">
    <property type="term" value="P:nuclear-transcribed mRNA catabolic process"/>
    <property type="evidence" value="ECO:0007669"/>
    <property type="project" value="InterPro"/>
</dbReference>
<dbReference type="InterPro" id="IPR001163">
    <property type="entry name" value="Sm_dom_euk/arc"/>
</dbReference>
<evidence type="ECO:0000256" key="4">
    <source>
        <dbReference type="ARBA" id="ARBA00022728"/>
    </source>
</evidence>
<evidence type="ECO:0000256" key="3">
    <source>
        <dbReference type="ARBA" id="ARBA00022664"/>
    </source>
</evidence>